<keyword evidence="5" id="KW-1185">Reference proteome</keyword>
<keyword evidence="1" id="KW-0812">Transmembrane</keyword>
<dbReference type="Proteomes" id="UP000293874">
    <property type="component" value="Unassembled WGS sequence"/>
</dbReference>
<dbReference type="InterPro" id="IPR012373">
    <property type="entry name" value="Ferrdict_sens_TM"/>
</dbReference>
<evidence type="ECO:0000256" key="1">
    <source>
        <dbReference type="SAM" id="Phobius"/>
    </source>
</evidence>
<dbReference type="InterPro" id="IPR006860">
    <property type="entry name" value="FecR"/>
</dbReference>
<dbReference type="PANTHER" id="PTHR30273:SF2">
    <property type="entry name" value="PROTEIN FECR"/>
    <property type="match status" value="1"/>
</dbReference>
<accession>A0A4Q7N2N5</accession>
<sequence length="405" mass="45090">MTNRALLEKMANNSASEADINLFWERLKHLPQQEVADLMDQYESMLEQEADFGAADEQMFREMQQRIATWETPAKVHSFRANLWRNAAVAASLLILLAIGGYFWLRHKDPPAIVGTNPKLSPEIGPGRDGAILTLADGRKVLLDSMGDGNIAIQNGARIELQNGRLAYHPDGRGAENIGYNTMTTPKGRQYSLLLPDGSRVWLNAASSLRFPTTFSGKQRRVEITGEAFFEVAPNASQPFQVNIANQAGVEVLGTSFNVNAYTNEPVIDLTLLEGTVKVSPASKDQMMEQQDRTGKAVVLKPGQQARLFTGQQTPAMKVIDDADMDKVMAWKNGLFNFNGLSFGEIMRQLERWYDIKVVYENNTVPNKRLAGEMTRGVSLNGLLKQLGEMGVRYQLNDRTLLILQ</sequence>
<dbReference type="GO" id="GO:0016989">
    <property type="term" value="F:sigma factor antagonist activity"/>
    <property type="evidence" value="ECO:0007669"/>
    <property type="project" value="TreeGrafter"/>
</dbReference>
<proteinExistence type="predicted"/>
<feature type="transmembrane region" description="Helical" evidence="1">
    <location>
        <begin position="83"/>
        <end position="105"/>
    </location>
</feature>
<dbReference type="Gene3D" id="3.55.50.30">
    <property type="match status" value="1"/>
</dbReference>
<evidence type="ECO:0000313" key="5">
    <source>
        <dbReference type="Proteomes" id="UP000293874"/>
    </source>
</evidence>
<evidence type="ECO:0000259" key="2">
    <source>
        <dbReference type="Pfam" id="PF04773"/>
    </source>
</evidence>
<dbReference type="Pfam" id="PF04773">
    <property type="entry name" value="FecR"/>
    <property type="match status" value="1"/>
</dbReference>
<dbReference type="RefSeq" id="WP_130538799.1">
    <property type="nucleotide sequence ID" value="NZ_CP042431.1"/>
</dbReference>
<dbReference type="Gene3D" id="2.60.120.1440">
    <property type="match status" value="1"/>
</dbReference>
<comment type="caution">
    <text evidence="4">The sequence shown here is derived from an EMBL/GenBank/DDBJ whole genome shotgun (WGS) entry which is preliminary data.</text>
</comment>
<dbReference type="PANTHER" id="PTHR30273">
    <property type="entry name" value="PERIPLASMIC SIGNAL SENSOR AND SIGMA FACTOR ACTIVATOR FECR-RELATED"/>
    <property type="match status" value="1"/>
</dbReference>
<dbReference type="AlphaFoldDB" id="A0A4Q7N2N5"/>
<keyword evidence="1" id="KW-1133">Transmembrane helix</keyword>
<evidence type="ECO:0000313" key="4">
    <source>
        <dbReference type="EMBL" id="RZS74325.1"/>
    </source>
</evidence>
<name>A0A4Q7N2N5_9BACT</name>
<organism evidence="4 5">
    <name type="scientific">Pseudobacter ginsenosidimutans</name>
    <dbReference type="NCBI Taxonomy" id="661488"/>
    <lineage>
        <taxon>Bacteria</taxon>
        <taxon>Pseudomonadati</taxon>
        <taxon>Bacteroidota</taxon>
        <taxon>Chitinophagia</taxon>
        <taxon>Chitinophagales</taxon>
        <taxon>Chitinophagaceae</taxon>
        <taxon>Pseudobacter</taxon>
    </lineage>
</organism>
<feature type="domain" description="Protein FecR C-terminal" evidence="3">
    <location>
        <begin position="336"/>
        <end position="403"/>
    </location>
</feature>
<dbReference type="InterPro" id="IPR032508">
    <property type="entry name" value="FecR_C"/>
</dbReference>
<dbReference type="EMBL" id="SGXA01000001">
    <property type="protein sequence ID" value="RZS74325.1"/>
    <property type="molecule type" value="Genomic_DNA"/>
</dbReference>
<gene>
    <name evidence="4" type="ORF">EV199_0169</name>
</gene>
<keyword evidence="1" id="KW-0472">Membrane</keyword>
<protein>
    <submittedName>
        <fullName evidence="4">FecR family protein</fullName>
    </submittedName>
</protein>
<reference evidence="4 5" key="1">
    <citation type="submission" date="2019-02" db="EMBL/GenBank/DDBJ databases">
        <title>Genomic Encyclopedia of Type Strains, Phase IV (KMG-IV): sequencing the most valuable type-strain genomes for metagenomic binning, comparative biology and taxonomic classification.</title>
        <authorList>
            <person name="Goeker M."/>
        </authorList>
    </citation>
    <scope>NUCLEOTIDE SEQUENCE [LARGE SCALE GENOMIC DNA]</scope>
    <source>
        <strain evidence="4 5">DSM 18116</strain>
    </source>
</reference>
<dbReference type="Pfam" id="PF16344">
    <property type="entry name" value="FecR_C"/>
    <property type="match status" value="1"/>
</dbReference>
<feature type="domain" description="FecR protein" evidence="2">
    <location>
        <begin position="182"/>
        <end position="278"/>
    </location>
</feature>
<dbReference type="OrthoDB" id="643766at2"/>
<evidence type="ECO:0000259" key="3">
    <source>
        <dbReference type="Pfam" id="PF16344"/>
    </source>
</evidence>